<feature type="non-terminal residue" evidence="2">
    <location>
        <position position="1"/>
    </location>
</feature>
<proteinExistence type="predicted"/>
<comment type="caution">
    <text evidence="2">The sequence shown here is derived from an EMBL/GenBank/DDBJ whole genome shotgun (WGS) entry which is preliminary data.</text>
</comment>
<protein>
    <recommendedName>
        <fullName evidence="3">Peptidase M15A C-terminal domain-containing protein</fullName>
    </recommendedName>
</protein>
<feature type="region of interest" description="Disordered" evidence="1">
    <location>
        <begin position="212"/>
        <end position="240"/>
    </location>
</feature>
<gene>
    <name evidence="2" type="ORF">LCGC14_2172400</name>
</gene>
<dbReference type="AlphaFoldDB" id="A0A0F9DPR5"/>
<accession>A0A0F9DPR5</accession>
<evidence type="ECO:0008006" key="3">
    <source>
        <dbReference type="Google" id="ProtNLM"/>
    </source>
</evidence>
<organism evidence="2">
    <name type="scientific">marine sediment metagenome</name>
    <dbReference type="NCBI Taxonomy" id="412755"/>
    <lineage>
        <taxon>unclassified sequences</taxon>
        <taxon>metagenomes</taxon>
        <taxon>ecological metagenomes</taxon>
    </lineage>
</organism>
<name>A0A0F9DPR5_9ZZZZ</name>
<reference evidence="2" key="1">
    <citation type="journal article" date="2015" name="Nature">
        <title>Complex archaea that bridge the gap between prokaryotes and eukaryotes.</title>
        <authorList>
            <person name="Spang A."/>
            <person name="Saw J.H."/>
            <person name="Jorgensen S.L."/>
            <person name="Zaremba-Niedzwiedzka K."/>
            <person name="Martijn J."/>
            <person name="Lind A.E."/>
            <person name="van Eijk R."/>
            <person name="Schleper C."/>
            <person name="Guy L."/>
            <person name="Ettema T.J."/>
        </authorList>
    </citation>
    <scope>NUCLEOTIDE SEQUENCE</scope>
</reference>
<sequence length="388" mass="40834">LGAAKQVFKELSDVLEKVALGKTPARRGAQIALAAAERAKLQFSVRDFERAVSRFSKIDPGEDIVTFNVSRMQNWLRSVTDKTSKVFDKNFTDALKKELPAIKDRLRELNKLIGTGSAAGPGSIVVRGIGANSGRALATMVFGLAGFGAAGPLGAGAGALLGASMPEMMVAILTSKSGFKALQTTLASGSGEMAAKTWFAIGELITRGSAFDASRKERDVQPPGDQEQAIFPESEDPTKPIPGLLELLGIETPEGKADLETLPGAGTEIEGGEGDEDVDGGTGQIKAKEGVDLTTLQPEAQSATETAQTVLAEFGVEAIVTSTGEEAEGRLTNSKHFEGQAFDLRISSIPKSKLKEVVASLAASLGGDYDVVLKKDHIHVEFDPKKPQ</sequence>
<dbReference type="EMBL" id="LAZR01028072">
    <property type="protein sequence ID" value="KKL63709.1"/>
    <property type="molecule type" value="Genomic_DNA"/>
</dbReference>
<evidence type="ECO:0000313" key="2">
    <source>
        <dbReference type="EMBL" id="KKL63709.1"/>
    </source>
</evidence>
<evidence type="ECO:0000256" key="1">
    <source>
        <dbReference type="SAM" id="MobiDB-lite"/>
    </source>
</evidence>